<dbReference type="OrthoDB" id="4161342at2759"/>
<dbReference type="InParanoid" id="A0A0C3CKD0"/>
<dbReference type="EMBL" id="KN832878">
    <property type="protein sequence ID" value="KIM99443.1"/>
    <property type="molecule type" value="Genomic_DNA"/>
</dbReference>
<evidence type="ECO:0000313" key="2">
    <source>
        <dbReference type="Proteomes" id="UP000054321"/>
    </source>
</evidence>
<dbReference type="Proteomes" id="UP000054321">
    <property type="component" value="Unassembled WGS sequence"/>
</dbReference>
<dbReference type="HOGENOM" id="CLU_1563330_0_0_1"/>
<keyword evidence="2" id="KW-1185">Reference proteome</keyword>
<reference evidence="2" key="2">
    <citation type="submission" date="2015-01" db="EMBL/GenBank/DDBJ databases">
        <title>Evolutionary Origins and Diversification of the Mycorrhizal Mutualists.</title>
        <authorList>
            <consortium name="DOE Joint Genome Institute"/>
            <consortium name="Mycorrhizal Genomics Consortium"/>
            <person name="Kohler A."/>
            <person name="Kuo A."/>
            <person name="Nagy L.G."/>
            <person name="Floudas D."/>
            <person name="Copeland A."/>
            <person name="Barry K.W."/>
            <person name="Cichocki N."/>
            <person name="Veneault-Fourrey C."/>
            <person name="LaButti K."/>
            <person name="Lindquist E.A."/>
            <person name="Lipzen A."/>
            <person name="Lundell T."/>
            <person name="Morin E."/>
            <person name="Murat C."/>
            <person name="Riley R."/>
            <person name="Ohm R."/>
            <person name="Sun H."/>
            <person name="Tunlid A."/>
            <person name="Henrissat B."/>
            <person name="Grigoriev I.V."/>
            <person name="Hibbett D.S."/>
            <person name="Martin F."/>
        </authorList>
    </citation>
    <scope>NUCLEOTIDE SEQUENCE [LARGE SCALE GENOMIC DNA]</scope>
    <source>
        <strain evidence="2">Zn</strain>
    </source>
</reference>
<evidence type="ECO:0000313" key="1">
    <source>
        <dbReference type="EMBL" id="KIM99443.1"/>
    </source>
</evidence>
<sequence>MIRRTPEHRWFGHPLVALNKHLHRDVFLLHNDKYDEKIKALIPEIEADAADRLQKIQTIWDNVPEAQRSIERPRALGVNNTIHAQYKLRILATCPALVKLTTGANAMTLKTDELKKWRGSNEKNSPYAKNLSEIFENSPKLMWLRECILDLEKHRDVDGVEQKMVIVTSFN</sequence>
<accession>A0A0C3CKD0</accession>
<protein>
    <submittedName>
        <fullName evidence="1">Uncharacterized protein</fullName>
    </submittedName>
</protein>
<reference evidence="1 2" key="1">
    <citation type="submission" date="2014-04" db="EMBL/GenBank/DDBJ databases">
        <authorList>
            <consortium name="DOE Joint Genome Institute"/>
            <person name="Kuo A."/>
            <person name="Martino E."/>
            <person name="Perotto S."/>
            <person name="Kohler A."/>
            <person name="Nagy L.G."/>
            <person name="Floudas D."/>
            <person name="Copeland A."/>
            <person name="Barry K.W."/>
            <person name="Cichocki N."/>
            <person name="Veneault-Fourrey C."/>
            <person name="LaButti K."/>
            <person name="Lindquist E.A."/>
            <person name="Lipzen A."/>
            <person name="Lundell T."/>
            <person name="Morin E."/>
            <person name="Murat C."/>
            <person name="Sun H."/>
            <person name="Tunlid A."/>
            <person name="Henrissat B."/>
            <person name="Grigoriev I.V."/>
            <person name="Hibbett D.S."/>
            <person name="Martin F."/>
            <person name="Nordberg H.P."/>
            <person name="Cantor M.N."/>
            <person name="Hua S.X."/>
        </authorList>
    </citation>
    <scope>NUCLEOTIDE SEQUENCE [LARGE SCALE GENOMIC DNA]</scope>
    <source>
        <strain evidence="1 2">Zn</strain>
    </source>
</reference>
<proteinExistence type="predicted"/>
<dbReference type="AlphaFoldDB" id="A0A0C3CKD0"/>
<name>A0A0C3CKD0_OIDMZ</name>
<gene>
    <name evidence="1" type="ORF">OIDMADRAFT_19618</name>
</gene>
<organism evidence="1 2">
    <name type="scientific">Oidiodendron maius (strain Zn)</name>
    <dbReference type="NCBI Taxonomy" id="913774"/>
    <lineage>
        <taxon>Eukaryota</taxon>
        <taxon>Fungi</taxon>
        <taxon>Dikarya</taxon>
        <taxon>Ascomycota</taxon>
        <taxon>Pezizomycotina</taxon>
        <taxon>Leotiomycetes</taxon>
        <taxon>Leotiomycetes incertae sedis</taxon>
        <taxon>Myxotrichaceae</taxon>
        <taxon>Oidiodendron</taxon>
    </lineage>
</organism>